<feature type="compositionally biased region" description="Basic and acidic residues" evidence="1">
    <location>
        <begin position="178"/>
        <end position="188"/>
    </location>
</feature>
<dbReference type="EMBL" id="JAAVUN010000002">
    <property type="protein sequence ID" value="NKE08778.1"/>
    <property type="molecule type" value="Genomic_DNA"/>
</dbReference>
<sequence length="203" mass="21215">MKALRSKSTLILTGLVIAAALFGAASMVWFNVTVPNPVQDIQVSVRGTEASPAVPALSLVAAAAFLALSIAGRVLRWVVAVVIPLAAAGVLFSVISAVSDPQRATETAVGDSAGVVGTEVVPDQSLWPWVALVLAILLLLIGLWSLVVIPRWSAGGSTKYRREREATDQQAPPATGVHDPDAARRDGIDTWDAFSDGEDPTGR</sequence>
<dbReference type="Pfam" id="PF09534">
    <property type="entry name" value="Trp_oprn_chp"/>
    <property type="match status" value="1"/>
</dbReference>
<feature type="region of interest" description="Disordered" evidence="1">
    <location>
        <begin position="159"/>
        <end position="203"/>
    </location>
</feature>
<dbReference type="RefSeq" id="WP_119933037.1">
    <property type="nucleotide sequence ID" value="NZ_JAAVUN010000002.1"/>
</dbReference>
<evidence type="ECO:0000313" key="3">
    <source>
        <dbReference type="EMBL" id="NKE08778.1"/>
    </source>
</evidence>
<evidence type="ECO:0000256" key="1">
    <source>
        <dbReference type="SAM" id="MobiDB-lite"/>
    </source>
</evidence>
<comment type="caution">
    <text evidence="3">The sequence shown here is derived from an EMBL/GenBank/DDBJ whole genome shotgun (WGS) entry which is preliminary data.</text>
</comment>
<gene>
    <name evidence="3" type="ORF">GTW58_02195</name>
</gene>
<keyword evidence="4" id="KW-1185">Reference proteome</keyword>
<keyword evidence="2" id="KW-1133">Transmembrane helix</keyword>
<feature type="transmembrane region" description="Helical" evidence="2">
    <location>
        <begin position="52"/>
        <end position="70"/>
    </location>
</feature>
<dbReference type="InterPro" id="IPR019051">
    <property type="entry name" value="Trp_biosyn_TM_oprn/chp"/>
</dbReference>
<feature type="transmembrane region" description="Helical" evidence="2">
    <location>
        <begin position="77"/>
        <end position="98"/>
    </location>
</feature>
<dbReference type="Proteomes" id="UP000521379">
    <property type="component" value="Unassembled WGS sequence"/>
</dbReference>
<evidence type="ECO:0000256" key="2">
    <source>
        <dbReference type="SAM" id="Phobius"/>
    </source>
</evidence>
<feature type="transmembrane region" description="Helical" evidence="2">
    <location>
        <begin position="126"/>
        <end position="149"/>
    </location>
</feature>
<keyword evidence="2" id="KW-0472">Membrane</keyword>
<evidence type="ECO:0000313" key="4">
    <source>
        <dbReference type="Proteomes" id="UP000521379"/>
    </source>
</evidence>
<dbReference type="AlphaFoldDB" id="A0A846THY7"/>
<name>A0A846THY7_9MICC</name>
<protein>
    <submittedName>
        <fullName evidence="3">Trp biosynthesis-associated membrane protein</fullName>
    </submittedName>
</protein>
<feature type="transmembrane region" description="Helical" evidence="2">
    <location>
        <begin position="12"/>
        <end position="32"/>
    </location>
</feature>
<accession>A0A846THY7</accession>
<keyword evidence="2" id="KW-0812">Transmembrane</keyword>
<organism evidence="3 4">
    <name type="scientific">Kocuria subflava</name>
    <dbReference type="NCBI Taxonomy" id="1736139"/>
    <lineage>
        <taxon>Bacteria</taxon>
        <taxon>Bacillati</taxon>
        <taxon>Actinomycetota</taxon>
        <taxon>Actinomycetes</taxon>
        <taxon>Micrococcales</taxon>
        <taxon>Micrococcaceae</taxon>
        <taxon>Kocuria</taxon>
    </lineage>
</organism>
<reference evidence="3 4" key="1">
    <citation type="submission" date="2020-02" db="EMBL/GenBank/DDBJ databases">
        <authorList>
            <person name="Sun Q."/>
        </authorList>
    </citation>
    <scope>NUCLEOTIDE SEQUENCE [LARGE SCALE GENOMIC DNA]</scope>
    <source>
        <strain evidence="3 4">YIM 13062</strain>
    </source>
</reference>
<proteinExistence type="predicted"/>